<dbReference type="NCBIfam" id="NF008823">
    <property type="entry name" value="PRK11873.1"/>
    <property type="match status" value="1"/>
</dbReference>
<dbReference type="PANTHER" id="PTHR43675:SF8">
    <property type="entry name" value="ARSENITE METHYLTRANSFERASE"/>
    <property type="match status" value="1"/>
</dbReference>
<name>A0A348AG54_9FIRM</name>
<dbReference type="EMBL" id="AP018449">
    <property type="protein sequence ID" value="BBB90052.1"/>
    <property type="molecule type" value="Genomic_DNA"/>
</dbReference>
<dbReference type="Proteomes" id="UP000276437">
    <property type="component" value="Chromosome"/>
</dbReference>
<dbReference type="AlphaFoldDB" id="A0A348AG54"/>
<dbReference type="Gene3D" id="3.40.50.150">
    <property type="entry name" value="Vaccinia Virus protein VP39"/>
    <property type="match status" value="1"/>
</dbReference>
<dbReference type="Pfam" id="PF13847">
    <property type="entry name" value="Methyltransf_31"/>
    <property type="match status" value="1"/>
</dbReference>
<dbReference type="InterPro" id="IPR025714">
    <property type="entry name" value="Methyltranfer_dom"/>
</dbReference>
<reference evidence="10 11" key="1">
    <citation type="journal article" date="2018" name="Int. J. Syst. Evol. Microbiol.">
        <title>Methylomusa anaerophila gen. nov., sp. nov., an anaerobic methanol-utilizing bacterium isolated from a microbial fuel cell.</title>
        <authorList>
            <person name="Amano N."/>
            <person name="Yamamuro A."/>
            <person name="Miyahara M."/>
            <person name="Kouzuma A."/>
            <person name="Abe T."/>
            <person name="Watanabe K."/>
        </authorList>
    </citation>
    <scope>NUCLEOTIDE SEQUENCE [LARGE SCALE GENOMIC DNA]</scope>
    <source>
        <strain evidence="10 11">MMFC1</strain>
    </source>
</reference>
<gene>
    <name evidence="10" type="primary">ubiE_5</name>
    <name evidence="10" type="ORF">MAMMFC1_00700</name>
</gene>
<dbReference type="KEGG" id="mana:MAMMFC1_00700"/>
<feature type="domain" description="Methyltransferase" evidence="9">
    <location>
        <begin position="89"/>
        <end position="231"/>
    </location>
</feature>
<keyword evidence="2" id="KW-0949">S-adenosyl-L-methionine</keyword>
<evidence type="ECO:0000256" key="4">
    <source>
        <dbReference type="ARBA" id="ARBA00034521"/>
    </source>
</evidence>
<dbReference type="SUPFAM" id="SSF53335">
    <property type="entry name" value="S-adenosyl-L-methionine-dependent methyltransferases"/>
    <property type="match status" value="1"/>
</dbReference>
<evidence type="ECO:0000313" key="11">
    <source>
        <dbReference type="Proteomes" id="UP000276437"/>
    </source>
</evidence>
<evidence type="ECO:0000256" key="8">
    <source>
        <dbReference type="ARBA" id="ARBA00048428"/>
    </source>
</evidence>
<dbReference type="GO" id="GO:0032259">
    <property type="term" value="P:methylation"/>
    <property type="evidence" value="ECO:0007669"/>
    <property type="project" value="UniProtKB-KW"/>
</dbReference>
<keyword evidence="10" id="KW-0489">Methyltransferase</keyword>
<sequence length="285" mass="30155">MDEKNTCLAGGKQMMDDNEVRELVRQKYAEAITAKTGCCCNSSCCGSDNSAANMITGGLYAADEVTGLPQDLVNASLGCGNPTALAELHPGETVLDLGSGAGLDVLLSARRVGPSGKAYGLDMTDEMLAAANANKAKAGLINAEFLKGHIEDIPLPAAAVDVVISNCVINLSVNKDQVFHEIYRVLKPGGRVAVSDIVTTKPLPDEIKQNLLAWAGCMAGALTDNEYKAKLFQAGFENIELEITRTYDLTDPSAKNLVPGATIKEIEKWNGAIVSAFVRGRKPAR</sequence>
<evidence type="ECO:0000256" key="2">
    <source>
        <dbReference type="ARBA" id="ARBA00022691"/>
    </source>
</evidence>
<proteinExistence type="inferred from homology"/>
<dbReference type="GO" id="GO:0030791">
    <property type="term" value="F:arsenite methyltransferase activity"/>
    <property type="evidence" value="ECO:0007669"/>
    <property type="project" value="UniProtKB-EC"/>
</dbReference>
<comment type="catalytic activity">
    <reaction evidence="8">
        <text>arsenic triglutathione + 3 [thioredoxin]-dithiol + 3 S-adenosyl-L-methionine = trimethylarsine + 3 [thioredoxin]-disulfide + 3 glutathione + 3 S-adenosyl-L-homocysteine + 3 H(+)</text>
        <dbReference type="Rhea" id="RHEA:69432"/>
        <dbReference type="Rhea" id="RHEA-COMP:10698"/>
        <dbReference type="Rhea" id="RHEA-COMP:10700"/>
        <dbReference type="ChEBI" id="CHEBI:15378"/>
        <dbReference type="ChEBI" id="CHEBI:27130"/>
        <dbReference type="ChEBI" id="CHEBI:29950"/>
        <dbReference type="ChEBI" id="CHEBI:50058"/>
        <dbReference type="ChEBI" id="CHEBI:57856"/>
        <dbReference type="ChEBI" id="CHEBI:57925"/>
        <dbReference type="ChEBI" id="CHEBI:59789"/>
        <dbReference type="ChEBI" id="CHEBI:183640"/>
        <dbReference type="EC" id="2.1.1.137"/>
    </reaction>
</comment>
<dbReference type="PANTHER" id="PTHR43675">
    <property type="entry name" value="ARSENITE METHYLTRANSFERASE"/>
    <property type="match status" value="1"/>
</dbReference>
<comment type="similarity">
    <text evidence="3">Belongs to the methyltransferase superfamily. Arsenite methyltransferase family.</text>
</comment>
<keyword evidence="11" id="KW-1185">Reference proteome</keyword>
<accession>A0A348AG54</accession>
<comment type="catalytic activity">
    <reaction evidence="7">
        <text>arsenic triglutathione + 2 [thioredoxin]-dithiol + 2 S-adenosyl-L-methionine + H2O = dimethylarsinous acid + 2 [thioredoxin]-disulfide + 3 glutathione + 2 S-adenosyl-L-homocysteine + 2 H(+)</text>
        <dbReference type="Rhea" id="RHEA:69464"/>
        <dbReference type="Rhea" id="RHEA-COMP:10698"/>
        <dbReference type="Rhea" id="RHEA-COMP:10700"/>
        <dbReference type="ChEBI" id="CHEBI:15377"/>
        <dbReference type="ChEBI" id="CHEBI:15378"/>
        <dbReference type="ChEBI" id="CHEBI:23808"/>
        <dbReference type="ChEBI" id="CHEBI:29950"/>
        <dbReference type="ChEBI" id="CHEBI:50058"/>
        <dbReference type="ChEBI" id="CHEBI:57856"/>
        <dbReference type="ChEBI" id="CHEBI:57925"/>
        <dbReference type="ChEBI" id="CHEBI:59789"/>
        <dbReference type="ChEBI" id="CHEBI:183640"/>
        <dbReference type="EC" id="2.1.1.137"/>
    </reaction>
</comment>
<keyword evidence="1 10" id="KW-0808">Transferase</keyword>
<keyword evidence="10" id="KW-0830">Ubiquinone</keyword>
<evidence type="ECO:0000256" key="5">
    <source>
        <dbReference type="ARBA" id="ARBA00034545"/>
    </source>
</evidence>
<evidence type="ECO:0000256" key="3">
    <source>
        <dbReference type="ARBA" id="ARBA00034487"/>
    </source>
</evidence>
<comment type="catalytic activity">
    <reaction evidence="6">
        <text>arsenic triglutathione + [thioredoxin]-dithiol + S-adenosyl-L-methionine + 2 H2O = methylarsonous acid + [thioredoxin]-disulfide + 3 glutathione + S-adenosyl-L-homocysteine + H(+)</text>
        <dbReference type="Rhea" id="RHEA:69460"/>
        <dbReference type="Rhea" id="RHEA-COMP:10698"/>
        <dbReference type="Rhea" id="RHEA-COMP:10700"/>
        <dbReference type="ChEBI" id="CHEBI:15377"/>
        <dbReference type="ChEBI" id="CHEBI:15378"/>
        <dbReference type="ChEBI" id="CHEBI:17826"/>
        <dbReference type="ChEBI" id="CHEBI:29950"/>
        <dbReference type="ChEBI" id="CHEBI:50058"/>
        <dbReference type="ChEBI" id="CHEBI:57856"/>
        <dbReference type="ChEBI" id="CHEBI:57925"/>
        <dbReference type="ChEBI" id="CHEBI:59789"/>
        <dbReference type="ChEBI" id="CHEBI:183640"/>
        <dbReference type="EC" id="2.1.1.137"/>
    </reaction>
</comment>
<evidence type="ECO:0000313" key="10">
    <source>
        <dbReference type="EMBL" id="BBB90052.1"/>
    </source>
</evidence>
<dbReference type="CDD" id="cd02440">
    <property type="entry name" value="AdoMet_MTases"/>
    <property type="match status" value="1"/>
</dbReference>
<evidence type="ECO:0000256" key="6">
    <source>
        <dbReference type="ARBA" id="ARBA00047941"/>
    </source>
</evidence>
<dbReference type="InterPro" id="IPR026669">
    <property type="entry name" value="Arsenite_MeTrfase-like"/>
</dbReference>
<evidence type="ECO:0000256" key="1">
    <source>
        <dbReference type="ARBA" id="ARBA00022679"/>
    </source>
</evidence>
<evidence type="ECO:0000256" key="7">
    <source>
        <dbReference type="ARBA" id="ARBA00047943"/>
    </source>
</evidence>
<dbReference type="InterPro" id="IPR029063">
    <property type="entry name" value="SAM-dependent_MTases_sf"/>
</dbReference>
<protein>
    <recommendedName>
        <fullName evidence="5">Arsenite methyltransferase</fullName>
        <ecNumber evidence="4">2.1.1.137</ecNumber>
    </recommendedName>
</protein>
<dbReference type="RefSeq" id="WP_232035640.1">
    <property type="nucleotide sequence ID" value="NZ_AP018449.1"/>
</dbReference>
<evidence type="ECO:0000259" key="9">
    <source>
        <dbReference type="Pfam" id="PF13847"/>
    </source>
</evidence>
<dbReference type="EC" id="2.1.1.137" evidence="4"/>
<organism evidence="10 11">
    <name type="scientific">Methylomusa anaerophila</name>
    <dbReference type="NCBI Taxonomy" id="1930071"/>
    <lineage>
        <taxon>Bacteria</taxon>
        <taxon>Bacillati</taxon>
        <taxon>Bacillota</taxon>
        <taxon>Negativicutes</taxon>
        <taxon>Selenomonadales</taxon>
        <taxon>Sporomusaceae</taxon>
        <taxon>Methylomusa</taxon>
    </lineage>
</organism>